<dbReference type="RefSeq" id="WP_095236698.1">
    <property type="nucleotide sequence ID" value="NZ_BOQS01000001.1"/>
</dbReference>
<dbReference type="EMBL" id="NPCC01000009">
    <property type="protein sequence ID" value="PAE89432.1"/>
    <property type="molecule type" value="Genomic_DNA"/>
</dbReference>
<dbReference type="InterPro" id="IPR003607">
    <property type="entry name" value="HD/PDEase_dom"/>
</dbReference>
<evidence type="ECO:0000259" key="1">
    <source>
        <dbReference type="PROSITE" id="PS51831"/>
    </source>
</evidence>
<feature type="domain" description="HD" evidence="1">
    <location>
        <begin position="49"/>
        <end position="151"/>
    </location>
</feature>
<dbReference type="GO" id="GO:0008832">
    <property type="term" value="F:dGTPase activity"/>
    <property type="evidence" value="ECO:0007669"/>
    <property type="project" value="TreeGrafter"/>
</dbReference>
<dbReference type="Gene3D" id="1.10.3210.10">
    <property type="entry name" value="Hypothetical protein af1432"/>
    <property type="match status" value="1"/>
</dbReference>
<dbReference type="Pfam" id="PF01966">
    <property type="entry name" value="HD"/>
    <property type="match status" value="1"/>
</dbReference>
<dbReference type="SUPFAM" id="SSF109604">
    <property type="entry name" value="HD-domain/PDEase-like"/>
    <property type="match status" value="1"/>
</dbReference>
<reference evidence="2 3" key="1">
    <citation type="submission" date="2017-07" db="EMBL/GenBank/DDBJ databases">
        <title>Isolation and whole genome analysis of endospore-forming bacteria from heroin.</title>
        <authorList>
            <person name="Kalinowski J."/>
            <person name="Ahrens B."/>
            <person name="Al-Dilaimi A."/>
            <person name="Winkler A."/>
            <person name="Wibberg D."/>
            <person name="Schleenbecker U."/>
            <person name="Ruckert C."/>
            <person name="Wolfel R."/>
            <person name="Grass G."/>
        </authorList>
    </citation>
    <scope>NUCLEOTIDE SEQUENCE [LARGE SCALE GENOMIC DNA]</scope>
    <source>
        <strain evidence="2 3">7539</strain>
    </source>
</reference>
<dbReference type="PANTHER" id="PTHR11373:SF41">
    <property type="entry name" value="METAL-DEPENDENT PHOSPHOHYDROLASE"/>
    <property type="match status" value="1"/>
</dbReference>
<organism evidence="2 3">
    <name type="scientific">Shouchella clausii</name>
    <name type="common">Alkalihalobacillus clausii</name>
    <dbReference type="NCBI Taxonomy" id="79880"/>
    <lineage>
        <taxon>Bacteria</taxon>
        <taxon>Bacillati</taxon>
        <taxon>Bacillota</taxon>
        <taxon>Bacilli</taxon>
        <taxon>Bacillales</taxon>
        <taxon>Bacillaceae</taxon>
        <taxon>Shouchella</taxon>
    </lineage>
</organism>
<comment type="caution">
    <text evidence="2">The sequence shown here is derived from an EMBL/GenBank/DDBJ whole genome shotgun (WGS) entry which is preliminary data.</text>
</comment>
<protein>
    <recommendedName>
        <fullName evidence="1">HD domain-containing protein</fullName>
    </recommendedName>
</protein>
<dbReference type="CDD" id="cd00077">
    <property type="entry name" value="HDc"/>
    <property type="match status" value="1"/>
</dbReference>
<evidence type="ECO:0000313" key="3">
    <source>
        <dbReference type="Proteomes" id="UP000216207"/>
    </source>
</evidence>
<dbReference type="Proteomes" id="UP000216207">
    <property type="component" value="Unassembled WGS sequence"/>
</dbReference>
<name>A0A268P119_SHOCL</name>
<dbReference type="InterPro" id="IPR006674">
    <property type="entry name" value="HD_domain"/>
</dbReference>
<sequence length="325" mass="37363">MMLEDKLYGSMEVEPVLRDLVNSRPLQRLKGVHQAGAAYLVCPEWNVTRYEHSIGVMLLIRRLGGSLKEQAAGLLHDVSHTAFSHVSDYVFKNEKEDYHEQLFHKRIAESDIPAILKKHQVDVNEIINEIEKWPLLEQPAPHLCADRIDYTLRDLYAYRFISLQEAHRFLEQLIVKKGKMVVQSLAAAEWFIEAYYKETIEFFMEPRNVYANWKISEALRLALERGAINESDLLAEDEELVKKLNESGDEQVRRLLAEIYSGVCVKEATGAYDHYHKNKVRIVDPLIDVGGAFVPVSKCSRKAADLISKAREKAEKGIYLKVMHN</sequence>
<dbReference type="PANTHER" id="PTHR11373">
    <property type="entry name" value="DEOXYNUCLEOSIDE TRIPHOSPHATE TRIPHOSPHOHYDROLASE"/>
    <property type="match status" value="1"/>
</dbReference>
<gene>
    <name evidence="2" type="ORF">CHH72_08430</name>
</gene>
<dbReference type="FunFam" id="1.10.3210.10:FF:000026">
    <property type="entry name" value="Metal-dependent phosphohydrolase"/>
    <property type="match status" value="1"/>
</dbReference>
<accession>A0A268P119</accession>
<dbReference type="PROSITE" id="PS51831">
    <property type="entry name" value="HD"/>
    <property type="match status" value="1"/>
</dbReference>
<dbReference type="AlphaFoldDB" id="A0A268P119"/>
<proteinExistence type="predicted"/>
<dbReference type="SMART" id="SM00471">
    <property type="entry name" value="HDc"/>
    <property type="match status" value="1"/>
</dbReference>
<evidence type="ECO:0000313" key="2">
    <source>
        <dbReference type="EMBL" id="PAE89432.1"/>
    </source>
</evidence>
<dbReference type="GO" id="GO:0006203">
    <property type="term" value="P:dGTP catabolic process"/>
    <property type="evidence" value="ECO:0007669"/>
    <property type="project" value="TreeGrafter"/>
</dbReference>
<dbReference type="InterPro" id="IPR050135">
    <property type="entry name" value="dGTPase-like"/>
</dbReference>